<keyword evidence="1" id="KW-0812">Transmembrane</keyword>
<name>A0A7X0M8X3_9ACTN</name>
<keyword evidence="3" id="KW-1185">Reference proteome</keyword>
<feature type="transmembrane region" description="Helical" evidence="1">
    <location>
        <begin position="68"/>
        <end position="88"/>
    </location>
</feature>
<proteinExistence type="predicted"/>
<evidence type="ECO:0000313" key="2">
    <source>
        <dbReference type="EMBL" id="MBB6476060.1"/>
    </source>
</evidence>
<dbReference type="AlphaFoldDB" id="A0A7X0M8X3"/>
<gene>
    <name evidence="2" type="ORF">BJ992_005491</name>
</gene>
<accession>A0A7X0M8X3</accession>
<feature type="transmembrane region" description="Helical" evidence="1">
    <location>
        <begin position="36"/>
        <end position="56"/>
    </location>
</feature>
<protein>
    <submittedName>
        <fullName evidence="2">ABC-type xylose transport system permease subunit</fullName>
    </submittedName>
</protein>
<evidence type="ECO:0000313" key="3">
    <source>
        <dbReference type="Proteomes" id="UP000555564"/>
    </source>
</evidence>
<feature type="transmembrane region" description="Helical" evidence="1">
    <location>
        <begin position="100"/>
        <end position="120"/>
    </location>
</feature>
<keyword evidence="1" id="KW-0472">Membrane</keyword>
<feature type="transmembrane region" description="Helical" evidence="1">
    <location>
        <begin position="132"/>
        <end position="150"/>
    </location>
</feature>
<dbReference type="RefSeq" id="WP_184985837.1">
    <property type="nucleotide sequence ID" value="NZ_BAAALO010000039.1"/>
</dbReference>
<reference evidence="2 3" key="1">
    <citation type="submission" date="2020-08" db="EMBL/GenBank/DDBJ databases">
        <title>Sequencing the genomes of 1000 actinobacteria strains.</title>
        <authorList>
            <person name="Klenk H.-P."/>
        </authorList>
    </citation>
    <scope>NUCLEOTIDE SEQUENCE [LARGE SCALE GENOMIC DNA]</scope>
    <source>
        <strain evidence="2 3">DSM 44936</strain>
    </source>
</reference>
<keyword evidence="1" id="KW-1133">Transmembrane helix</keyword>
<organism evidence="2 3">
    <name type="scientific">Sphaerisporangium rubeum</name>
    <dbReference type="NCBI Taxonomy" id="321317"/>
    <lineage>
        <taxon>Bacteria</taxon>
        <taxon>Bacillati</taxon>
        <taxon>Actinomycetota</taxon>
        <taxon>Actinomycetes</taxon>
        <taxon>Streptosporangiales</taxon>
        <taxon>Streptosporangiaceae</taxon>
        <taxon>Sphaerisporangium</taxon>
    </lineage>
</organism>
<dbReference type="Proteomes" id="UP000555564">
    <property type="component" value="Unassembled WGS sequence"/>
</dbReference>
<dbReference type="EMBL" id="JACHIU010000001">
    <property type="protein sequence ID" value="MBB6476060.1"/>
    <property type="molecule type" value="Genomic_DNA"/>
</dbReference>
<sequence length="165" mass="17878">MTATPEDAPYITPEDAARTLREIRTSQARVIRSRPWFPAWYTTGVALYVTGVQFLTEPGTPMNTMTTGIAVLSVALLALVLTLAYRTRRRPHRTLVTSKILGVFAAWLVTAILLCLALALPLDAAGIPYARTYAALVMTVYMAATGSVVARHITGRMAAAIESAR</sequence>
<evidence type="ECO:0000256" key="1">
    <source>
        <dbReference type="SAM" id="Phobius"/>
    </source>
</evidence>
<comment type="caution">
    <text evidence="2">The sequence shown here is derived from an EMBL/GenBank/DDBJ whole genome shotgun (WGS) entry which is preliminary data.</text>
</comment>